<proteinExistence type="predicted"/>
<dbReference type="Proteomes" id="UP000244064">
    <property type="component" value="Unassembled WGS sequence"/>
</dbReference>
<protein>
    <recommendedName>
        <fullName evidence="1">Knr4/Smi1-like domain-containing protein</fullName>
    </recommendedName>
</protein>
<dbReference type="AlphaFoldDB" id="A0A2T5PBR3"/>
<gene>
    <name evidence="2" type="ORF">DBO85_06420</name>
</gene>
<accession>A0A2T5PBR3</accession>
<name>A0A2T5PBR3_9PSED</name>
<sequence>MRVEWDTSICESQPLSAQQIEGFEKITGFNLPADYREIVQRFPNSYPSKSSFRVNVGNELFIAGFGILMTLNPFSEHENVLSTLIRLRKHQDLPENLLPFAAGGGGDYLCFSYSSSAIEPSVVFWFHEVPGPEGVYPVAENFAGLLDILFTEAD</sequence>
<organism evidence="2 3">
    <name type="scientific">Pseudomonas mangrovi</name>
    <dbReference type="NCBI Taxonomy" id="2161748"/>
    <lineage>
        <taxon>Bacteria</taxon>
        <taxon>Pseudomonadati</taxon>
        <taxon>Pseudomonadota</taxon>
        <taxon>Gammaproteobacteria</taxon>
        <taxon>Pseudomonadales</taxon>
        <taxon>Pseudomonadaceae</taxon>
        <taxon>Pseudomonas</taxon>
    </lineage>
</organism>
<dbReference type="InterPro" id="IPR037883">
    <property type="entry name" value="Knr4/Smi1-like_sf"/>
</dbReference>
<keyword evidence="3" id="KW-1185">Reference proteome</keyword>
<reference evidence="2 3" key="1">
    <citation type="submission" date="2018-04" db="EMBL/GenBank/DDBJ databases">
        <title>Pseudomonas sp. nov., isolated from mangrove soil.</title>
        <authorList>
            <person name="Chen C."/>
        </authorList>
    </citation>
    <scope>NUCLEOTIDE SEQUENCE [LARGE SCALE GENOMIC DNA]</scope>
    <source>
        <strain evidence="2 3">TC-11</strain>
    </source>
</reference>
<evidence type="ECO:0000313" key="3">
    <source>
        <dbReference type="Proteomes" id="UP000244064"/>
    </source>
</evidence>
<dbReference type="InterPro" id="IPR018958">
    <property type="entry name" value="Knr4/Smi1-like_dom"/>
</dbReference>
<dbReference type="EMBL" id="QASN01000011">
    <property type="protein sequence ID" value="PTU75183.1"/>
    <property type="molecule type" value="Genomic_DNA"/>
</dbReference>
<dbReference type="SMART" id="SM00860">
    <property type="entry name" value="SMI1_KNR4"/>
    <property type="match status" value="1"/>
</dbReference>
<dbReference type="Gene3D" id="3.40.1580.10">
    <property type="entry name" value="SMI1/KNR4-like"/>
    <property type="match status" value="1"/>
</dbReference>
<evidence type="ECO:0000259" key="1">
    <source>
        <dbReference type="SMART" id="SM00860"/>
    </source>
</evidence>
<dbReference type="SUPFAM" id="SSF160631">
    <property type="entry name" value="SMI1/KNR4-like"/>
    <property type="match status" value="1"/>
</dbReference>
<evidence type="ECO:0000313" key="2">
    <source>
        <dbReference type="EMBL" id="PTU75183.1"/>
    </source>
</evidence>
<dbReference type="Pfam" id="PF09346">
    <property type="entry name" value="SMI1_KNR4"/>
    <property type="match status" value="1"/>
</dbReference>
<comment type="caution">
    <text evidence="2">The sequence shown here is derived from an EMBL/GenBank/DDBJ whole genome shotgun (WGS) entry which is preliminary data.</text>
</comment>
<feature type="domain" description="Knr4/Smi1-like" evidence="1">
    <location>
        <begin position="14"/>
        <end position="148"/>
    </location>
</feature>